<name>A0A401RPG0_CHIPU</name>
<keyword evidence="2" id="KW-1185">Reference proteome</keyword>
<sequence length="176" mass="19948">MKPLLAIGDLKTLLVRLVGLPKLKEVVVRARLKNAADNPMIDEVGFDRVRQNVWQALSDCYPPKMDPQALRGDPLGESENLAAYLEKQLKKWKLETEQDIETNQLLTTMFRNSIIEAMPSQGRSRLEEVVGLTSSISHQEIRDHIAHAVGRFRKLEDFREAFPQVCIRGKADLTTA</sequence>
<reference evidence="1 2" key="1">
    <citation type="journal article" date="2018" name="Nat. Ecol. Evol.">
        <title>Shark genomes provide insights into elasmobranch evolution and the origin of vertebrates.</title>
        <authorList>
            <person name="Hara Y"/>
            <person name="Yamaguchi K"/>
            <person name="Onimaru K"/>
            <person name="Kadota M"/>
            <person name="Koyanagi M"/>
            <person name="Keeley SD"/>
            <person name="Tatsumi K"/>
            <person name="Tanaka K"/>
            <person name="Motone F"/>
            <person name="Kageyama Y"/>
            <person name="Nozu R"/>
            <person name="Adachi N"/>
            <person name="Nishimura O"/>
            <person name="Nakagawa R"/>
            <person name="Tanegashima C"/>
            <person name="Kiyatake I"/>
            <person name="Matsumoto R"/>
            <person name="Murakumo K"/>
            <person name="Nishida K"/>
            <person name="Terakita A"/>
            <person name="Kuratani S"/>
            <person name="Sato K"/>
            <person name="Hyodo S Kuraku.S."/>
        </authorList>
    </citation>
    <scope>NUCLEOTIDE SEQUENCE [LARGE SCALE GENOMIC DNA]</scope>
</reference>
<evidence type="ECO:0000313" key="1">
    <source>
        <dbReference type="EMBL" id="GCC20071.1"/>
    </source>
</evidence>
<dbReference type="OrthoDB" id="8956736at2759"/>
<protein>
    <submittedName>
        <fullName evidence="1">Uncharacterized protein</fullName>
    </submittedName>
</protein>
<evidence type="ECO:0000313" key="2">
    <source>
        <dbReference type="Proteomes" id="UP000287033"/>
    </source>
</evidence>
<dbReference type="AlphaFoldDB" id="A0A401RPG0"/>
<dbReference type="Proteomes" id="UP000287033">
    <property type="component" value="Unassembled WGS sequence"/>
</dbReference>
<proteinExistence type="predicted"/>
<dbReference type="EMBL" id="BEZZ01001664">
    <property type="protein sequence ID" value="GCC20071.1"/>
    <property type="molecule type" value="Genomic_DNA"/>
</dbReference>
<accession>A0A401RPG0</accession>
<comment type="caution">
    <text evidence="1">The sequence shown here is derived from an EMBL/GenBank/DDBJ whole genome shotgun (WGS) entry which is preliminary data.</text>
</comment>
<gene>
    <name evidence="1" type="ORF">chiPu_0018720</name>
</gene>
<organism evidence="1 2">
    <name type="scientific">Chiloscyllium punctatum</name>
    <name type="common">Brownbanded bambooshark</name>
    <name type="synonym">Hemiscyllium punctatum</name>
    <dbReference type="NCBI Taxonomy" id="137246"/>
    <lineage>
        <taxon>Eukaryota</taxon>
        <taxon>Metazoa</taxon>
        <taxon>Chordata</taxon>
        <taxon>Craniata</taxon>
        <taxon>Vertebrata</taxon>
        <taxon>Chondrichthyes</taxon>
        <taxon>Elasmobranchii</taxon>
        <taxon>Galeomorphii</taxon>
        <taxon>Galeoidea</taxon>
        <taxon>Orectolobiformes</taxon>
        <taxon>Hemiscylliidae</taxon>
        <taxon>Chiloscyllium</taxon>
    </lineage>
</organism>